<sequence length="143" mass="17497">MELPLEHIYERSENWYVLDADFPWDVSKIKKDLFLLIEKKHVPVVFCDTCSANDVLALLGEEEEEFLFPISGFYHKERSIIFICIWEQYEKVLETLLHEFRHHMQHEEHVLYVGNETYAERWIEKDAREFAKRKIEEYRRKCE</sequence>
<name>A0A073K3Q8_9BACI</name>
<dbReference type="InterPro" id="IPR025033">
    <property type="entry name" value="DUF3920"/>
</dbReference>
<protein>
    <recommendedName>
        <fullName evidence="3">DUF3920 domain-containing protein</fullName>
    </recommendedName>
</protein>
<reference evidence="1 2" key="1">
    <citation type="submission" date="2014-06" db="EMBL/GenBank/DDBJ databases">
        <title>Draft genome sequence of Bacillus manliponensis JCM 15802 (MCCC 1A00708).</title>
        <authorList>
            <person name="Lai Q."/>
            <person name="Liu Y."/>
            <person name="Shao Z."/>
        </authorList>
    </citation>
    <scope>NUCLEOTIDE SEQUENCE [LARGE SCALE GENOMIC DNA]</scope>
    <source>
        <strain evidence="1 2">JCM 15802</strain>
    </source>
</reference>
<evidence type="ECO:0000313" key="2">
    <source>
        <dbReference type="Proteomes" id="UP000027822"/>
    </source>
</evidence>
<accession>A0A073K3Q8</accession>
<dbReference type="Pfam" id="PF13058">
    <property type="entry name" value="DUF3920"/>
    <property type="match status" value="1"/>
</dbReference>
<evidence type="ECO:0008006" key="3">
    <source>
        <dbReference type="Google" id="ProtNLM"/>
    </source>
</evidence>
<gene>
    <name evidence="1" type="ORF">BAMA_00210</name>
</gene>
<dbReference type="STRING" id="574376.BAMA_00210"/>
<proteinExistence type="predicted"/>
<dbReference type="AlphaFoldDB" id="A0A073K3Q8"/>
<dbReference type="OrthoDB" id="2919678at2"/>
<dbReference type="RefSeq" id="WP_034634869.1">
    <property type="nucleotide sequence ID" value="NZ_CBCSJC010000002.1"/>
</dbReference>
<comment type="caution">
    <text evidence="1">The sequence shown here is derived from an EMBL/GenBank/DDBJ whole genome shotgun (WGS) entry which is preliminary data.</text>
</comment>
<dbReference type="EMBL" id="JOTN01000001">
    <property type="protein sequence ID" value="KEK21231.1"/>
    <property type="molecule type" value="Genomic_DNA"/>
</dbReference>
<evidence type="ECO:0000313" key="1">
    <source>
        <dbReference type="EMBL" id="KEK21231.1"/>
    </source>
</evidence>
<organism evidence="1 2">
    <name type="scientific">Bacillus manliponensis</name>
    <dbReference type="NCBI Taxonomy" id="574376"/>
    <lineage>
        <taxon>Bacteria</taxon>
        <taxon>Bacillati</taxon>
        <taxon>Bacillota</taxon>
        <taxon>Bacilli</taxon>
        <taxon>Bacillales</taxon>
        <taxon>Bacillaceae</taxon>
        <taxon>Bacillus</taxon>
        <taxon>Bacillus cereus group</taxon>
    </lineage>
</organism>
<keyword evidence="2" id="KW-1185">Reference proteome</keyword>
<dbReference type="Proteomes" id="UP000027822">
    <property type="component" value="Unassembled WGS sequence"/>
</dbReference>